<dbReference type="CDD" id="cd02020">
    <property type="entry name" value="CMPK"/>
    <property type="match status" value="1"/>
</dbReference>
<comment type="catalytic activity">
    <reaction evidence="9 10">
        <text>CMP + ATP = CDP + ADP</text>
        <dbReference type="Rhea" id="RHEA:11600"/>
        <dbReference type="ChEBI" id="CHEBI:30616"/>
        <dbReference type="ChEBI" id="CHEBI:58069"/>
        <dbReference type="ChEBI" id="CHEBI:60377"/>
        <dbReference type="ChEBI" id="CHEBI:456216"/>
        <dbReference type="EC" id="2.7.4.25"/>
    </reaction>
</comment>
<comment type="subcellular location">
    <subcellularLocation>
        <location evidence="1 10">Cytoplasm</location>
    </subcellularLocation>
</comment>
<proteinExistence type="inferred from homology"/>
<evidence type="ECO:0000256" key="8">
    <source>
        <dbReference type="ARBA" id="ARBA00047615"/>
    </source>
</evidence>
<keyword evidence="7 10" id="KW-0067">ATP-binding</keyword>
<dbReference type="GeneID" id="8682068"/>
<dbReference type="Pfam" id="PF13189">
    <property type="entry name" value="Cytidylate_kin2"/>
    <property type="match status" value="1"/>
</dbReference>
<dbReference type="HAMAP" id="MF_00239">
    <property type="entry name" value="Cytidyl_kinase_type2"/>
    <property type="match status" value="1"/>
</dbReference>
<dbReference type="InterPro" id="IPR027417">
    <property type="entry name" value="P-loop_NTPase"/>
</dbReference>
<gene>
    <name evidence="10 11" type="primary">cmk</name>
    <name evidence="11" type="ordered locus">MCP_2247</name>
</gene>
<dbReference type="AlphaFoldDB" id="D1Z0U7"/>
<evidence type="ECO:0000256" key="4">
    <source>
        <dbReference type="ARBA" id="ARBA00022679"/>
    </source>
</evidence>
<evidence type="ECO:0000313" key="12">
    <source>
        <dbReference type="Proteomes" id="UP000001882"/>
    </source>
</evidence>
<protein>
    <recommendedName>
        <fullName evidence="10">Cytidylate kinase</fullName>
        <shortName evidence="10">CK</shortName>
        <ecNumber evidence="10">2.7.4.25</ecNumber>
    </recommendedName>
    <alternativeName>
        <fullName evidence="10">Cytidine monophosphate kinase</fullName>
        <shortName evidence="10">CMP kinase</shortName>
    </alternativeName>
</protein>
<evidence type="ECO:0000256" key="7">
    <source>
        <dbReference type="ARBA" id="ARBA00022840"/>
    </source>
</evidence>
<dbReference type="GO" id="GO:0036430">
    <property type="term" value="F:CMP kinase activity"/>
    <property type="evidence" value="ECO:0007669"/>
    <property type="project" value="RHEA"/>
</dbReference>
<dbReference type="eggNOG" id="arCOG01037">
    <property type="taxonomic scope" value="Archaea"/>
</dbReference>
<dbReference type="InParanoid" id="D1Z0U7"/>
<name>D1Z0U7_METPS</name>
<keyword evidence="5 10" id="KW-0547">Nucleotide-binding</keyword>
<evidence type="ECO:0000256" key="1">
    <source>
        <dbReference type="ARBA" id="ARBA00004496"/>
    </source>
</evidence>
<dbReference type="Gene3D" id="3.40.50.300">
    <property type="entry name" value="P-loop containing nucleotide triphosphate hydrolases"/>
    <property type="match status" value="1"/>
</dbReference>
<dbReference type="PATRIC" id="fig|304371.9.peg.2286"/>
<evidence type="ECO:0000256" key="2">
    <source>
        <dbReference type="ARBA" id="ARBA00011005"/>
    </source>
</evidence>
<comment type="catalytic activity">
    <reaction evidence="8 10">
        <text>dCMP + ATP = dCDP + ADP</text>
        <dbReference type="Rhea" id="RHEA:25094"/>
        <dbReference type="ChEBI" id="CHEBI:30616"/>
        <dbReference type="ChEBI" id="CHEBI:57566"/>
        <dbReference type="ChEBI" id="CHEBI:58593"/>
        <dbReference type="ChEBI" id="CHEBI:456216"/>
        <dbReference type="EC" id="2.7.4.25"/>
    </reaction>
</comment>
<dbReference type="NCBIfam" id="TIGR02173">
    <property type="entry name" value="cyt_kin_arch"/>
    <property type="match status" value="1"/>
</dbReference>
<dbReference type="EC" id="2.7.4.25" evidence="10"/>
<organism evidence="11 12">
    <name type="scientific">Methanocella paludicola (strain DSM 17711 / JCM 13418 / NBRC 101707 / SANAE)</name>
    <dbReference type="NCBI Taxonomy" id="304371"/>
    <lineage>
        <taxon>Archaea</taxon>
        <taxon>Methanobacteriati</taxon>
        <taxon>Methanobacteriota</taxon>
        <taxon>Stenosarchaea group</taxon>
        <taxon>Methanomicrobia</taxon>
        <taxon>Methanocellales</taxon>
        <taxon>Methanocellaceae</taxon>
        <taxon>Methanocella</taxon>
    </lineage>
</organism>
<evidence type="ECO:0000256" key="3">
    <source>
        <dbReference type="ARBA" id="ARBA00022490"/>
    </source>
</evidence>
<dbReference type="GO" id="GO:0006220">
    <property type="term" value="P:pyrimidine nucleotide metabolic process"/>
    <property type="evidence" value="ECO:0007669"/>
    <property type="project" value="UniProtKB-UniRule"/>
</dbReference>
<dbReference type="STRING" id="304371.MCP_2247"/>
<feature type="binding site" evidence="10">
    <location>
        <begin position="7"/>
        <end position="15"/>
    </location>
    <ligand>
        <name>ATP</name>
        <dbReference type="ChEBI" id="CHEBI:30616"/>
    </ligand>
</feature>
<dbReference type="OrthoDB" id="31096at2157"/>
<keyword evidence="3 10" id="KW-0963">Cytoplasm</keyword>
<dbReference type="EMBL" id="AP011532">
    <property type="protein sequence ID" value="BAI62319.1"/>
    <property type="molecule type" value="Genomic_DNA"/>
</dbReference>
<evidence type="ECO:0000256" key="5">
    <source>
        <dbReference type="ARBA" id="ARBA00022741"/>
    </source>
</evidence>
<evidence type="ECO:0000256" key="6">
    <source>
        <dbReference type="ARBA" id="ARBA00022777"/>
    </source>
</evidence>
<dbReference type="InterPro" id="IPR011892">
    <property type="entry name" value="Cyt_kin_arch"/>
</dbReference>
<comment type="similarity">
    <text evidence="2 10">Belongs to the cytidylate kinase family. Type 2 subfamily.</text>
</comment>
<sequence>MIVTLSGLPGSGKTSVARELIARYGFTMISAGEQFRKFAQERGMSLEEFGALAQKDSSIDIAIDQRQKELAVKFDMSLVEGRLAGRTIDADLKVWLKTALGVRAERVAKREGISVQRAREETVARELSEATRYKDFYNIDQNDWSCYDLIIDTRLWDAKGVADIISTAIDGLKKNGA</sequence>
<accession>D1Z0U7</accession>
<dbReference type="FunCoup" id="D1Z0U7">
    <property type="interactions" value="20"/>
</dbReference>
<dbReference type="GO" id="GO:0005524">
    <property type="term" value="F:ATP binding"/>
    <property type="evidence" value="ECO:0007669"/>
    <property type="project" value="UniProtKB-UniRule"/>
</dbReference>
<reference evidence="12" key="3">
    <citation type="journal article" date="2011" name="PLoS ONE">
        <title>Genome sequence of a mesophilic hydrogenotrophic methanogen Methanocella paludicola, the first cultivated representative of the order Methanocellales.</title>
        <authorList>
            <person name="Sakai S."/>
            <person name="Takaki Y."/>
            <person name="Shimamura S."/>
            <person name="Sekine M."/>
            <person name="Tajima T."/>
            <person name="Kosugi H."/>
            <person name="Ichikawa N."/>
            <person name="Tasumi E."/>
            <person name="Hiraki A.T."/>
            <person name="Shimizu A."/>
            <person name="Kato Y."/>
            <person name="Nishiko R."/>
            <person name="Mori K."/>
            <person name="Fujita N."/>
            <person name="Imachi H."/>
            <person name="Takai K."/>
        </authorList>
    </citation>
    <scope>NUCLEOTIDE SEQUENCE [LARGE SCALE GENOMIC DNA]</scope>
    <source>
        <strain evidence="12">DSM 17711 / JCM 13418 / NBRC 101707 / SANAE</strain>
    </source>
</reference>
<evidence type="ECO:0000313" key="11">
    <source>
        <dbReference type="EMBL" id="BAI62319.1"/>
    </source>
</evidence>
<reference evidence="11 12" key="2">
    <citation type="journal article" date="2008" name="Int. J. Syst. Evol. Microbiol.">
        <title>Methanocella paludicola gen. nov., sp. nov., a methane-producing archaeon, the first isolate of the lineage 'Rice Cluster I', and proposal of the new archaeal order Methanocellales ord. nov.</title>
        <authorList>
            <person name="Sakai S."/>
            <person name="Imachi H."/>
            <person name="Hanada S."/>
            <person name="Ohashi A."/>
            <person name="Harada H."/>
            <person name="Kamagata Y."/>
        </authorList>
    </citation>
    <scope>NUCLEOTIDE SEQUENCE [LARGE SCALE GENOMIC DNA]</scope>
    <source>
        <strain evidence="12">DSM 17711 / JCM 13418 / NBRC 101707 / SANAE</strain>
    </source>
</reference>
<reference evidence="11 12" key="1">
    <citation type="journal article" date="2007" name="Appl. Environ. Microbiol.">
        <title>Isolation of key methanogens for global methane emission from rice paddy fields: a novel isolate affiliated with the clone cluster rice cluster I.</title>
        <authorList>
            <person name="Sakai S."/>
            <person name="Imachi H."/>
            <person name="Sekiguchi Y."/>
            <person name="Ohashi A."/>
            <person name="Harada H."/>
            <person name="Kamagata Y."/>
        </authorList>
    </citation>
    <scope>NUCLEOTIDE SEQUENCE [LARGE SCALE GENOMIC DNA]</scope>
    <source>
        <strain evidence="12">DSM 17711 / JCM 13418 / NBRC 101707 / SANAE</strain>
    </source>
</reference>
<dbReference type="SUPFAM" id="SSF52540">
    <property type="entry name" value="P-loop containing nucleoside triphosphate hydrolases"/>
    <property type="match status" value="1"/>
</dbReference>
<dbReference type="KEGG" id="mpd:MCP_2247"/>
<dbReference type="GO" id="GO:0036431">
    <property type="term" value="F:dCMP kinase activity"/>
    <property type="evidence" value="ECO:0007669"/>
    <property type="project" value="InterPro"/>
</dbReference>
<keyword evidence="6 10" id="KW-0418">Kinase</keyword>
<keyword evidence="12" id="KW-1185">Reference proteome</keyword>
<dbReference type="InterPro" id="IPR011994">
    <property type="entry name" value="Cytidylate_kinase_dom"/>
</dbReference>
<evidence type="ECO:0000256" key="10">
    <source>
        <dbReference type="HAMAP-Rule" id="MF_00239"/>
    </source>
</evidence>
<dbReference type="GO" id="GO:0005737">
    <property type="term" value="C:cytoplasm"/>
    <property type="evidence" value="ECO:0007669"/>
    <property type="project" value="UniProtKB-SubCell"/>
</dbReference>
<dbReference type="Proteomes" id="UP000001882">
    <property type="component" value="Chromosome"/>
</dbReference>
<evidence type="ECO:0000256" key="9">
    <source>
        <dbReference type="ARBA" id="ARBA00048478"/>
    </source>
</evidence>
<keyword evidence="4 10" id="KW-0808">Transferase</keyword>
<dbReference type="RefSeq" id="WP_012900993.1">
    <property type="nucleotide sequence ID" value="NC_013665.1"/>
</dbReference>